<dbReference type="Pfam" id="PF01433">
    <property type="entry name" value="Peptidase_M1"/>
    <property type="match status" value="1"/>
</dbReference>
<dbReference type="SUPFAM" id="SSF55486">
    <property type="entry name" value="Metalloproteases ('zincins'), catalytic domain"/>
    <property type="match status" value="1"/>
</dbReference>
<dbReference type="Gene3D" id="1.10.390.10">
    <property type="entry name" value="Neutral Protease Domain 2"/>
    <property type="match status" value="1"/>
</dbReference>
<dbReference type="CDD" id="cd09604">
    <property type="entry name" value="M1_APN_like"/>
    <property type="match status" value="1"/>
</dbReference>
<dbReference type="Proteomes" id="UP000502756">
    <property type="component" value="Chromosome"/>
</dbReference>
<accession>A0A6M5YD62</accession>
<dbReference type="EMBL" id="CP053435">
    <property type="protein sequence ID" value="QJW90902.1"/>
    <property type="molecule type" value="Genomic_DNA"/>
</dbReference>
<gene>
    <name evidence="2" type="ORF">HNV11_16715</name>
</gene>
<organism evidence="2 3">
    <name type="scientific">Spirosoma taeanense</name>
    <dbReference type="NCBI Taxonomy" id="2735870"/>
    <lineage>
        <taxon>Bacteria</taxon>
        <taxon>Pseudomonadati</taxon>
        <taxon>Bacteroidota</taxon>
        <taxon>Cytophagia</taxon>
        <taxon>Cytophagales</taxon>
        <taxon>Cytophagaceae</taxon>
        <taxon>Spirosoma</taxon>
    </lineage>
</organism>
<keyword evidence="3" id="KW-1185">Reference proteome</keyword>
<name>A0A6M5YD62_9BACT</name>
<reference evidence="2 3" key="1">
    <citation type="submission" date="2020-05" db="EMBL/GenBank/DDBJ databases">
        <title>Genome sequencing of Spirosoma sp. TS118.</title>
        <authorList>
            <person name="Lee J.-H."/>
            <person name="Jeong S."/>
            <person name="Zhao L."/>
            <person name="Jung J.-H."/>
            <person name="Kim M.-K."/>
            <person name="Lim S."/>
        </authorList>
    </citation>
    <scope>NUCLEOTIDE SEQUENCE [LARGE SCALE GENOMIC DNA]</scope>
    <source>
        <strain evidence="2 3">TS118</strain>
    </source>
</reference>
<sequence>MLVSFQSSHKPATLVVKTHSHRVKLILLLCILALGAGAAQAQSLYMPRNIKKAYQQGTRSMNGRPGPKYWQNTARYNITLTATPPSRTIRGTEEITYINNSPDTLRALTFKLFLNSHKPGAARQGAVSENYLTSGIHIDKYTENNAAVNWRDAGAATVRQTALRKPLLPRDSVKLSFDWHFDLSLESGREGVLDSTTFFLAYFYPRVAVYDDYYGWDRMPFTEAQEFYSDFNDYVFTVNVPKDYIVWATGDLKNADEVLQPTYARRLAESMRTDSLVHVATLQELNARNVTRQQPTNSWRWQAGYVPDIALCISNHYVWDASSVVVDKKTGRRASVQAAFLDNANDFHQMVSFGRHSLDWFSNNWPGIPYPYPKTTVVQGFADMEYPMMVNDATTQDLNFSRFVAEHEIAHTWFPFYMGINETRYGFMDEGWATALEYLISQADLGNETATKNFQQFRVDYWSKDPSAEQDLPIVTPANVLSGAALGNNEYGKAAIGYLALKDLLGDALFKKSLHEFMNRWNGKHPTPWDMFYSFNDASGRNLNWFWNNWFFSNNYIDLAIQQVTSSATQTTITLQNIGGYVAPVDVVVQFADGTKETHHQTPAIWQTNPTQAVVKIPTRKTVQSITLEGGIFMDADESNNNWKAK</sequence>
<dbReference type="InterPro" id="IPR014782">
    <property type="entry name" value="Peptidase_M1_dom"/>
</dbReference>
<dbReference type="GO" id="GO:0008237">
    <property type="term" value="F:metallopeptidase activity"/>
    <property type="evidence" value="ECO:0007669"/>
    <property type="project" value="InterPro"/>
</dbReference>
<protein>
    <submittedName>
        <fullName evidence="2">M1 family metallopeptidase</fullName>
    </submittedName>
</protein>
<evidence type="ECO:0000259" key="1">
    <source>
        <dbReference type="Pfam" id="PF01433"/>
    </source>
</evidence>
<dbReference type="AlphaFoldDB" id="A0A6M5YD62"/>
<proteinExistence type="predicted"/>
<evidence type="ECO:0000313" key="3">
    <source>
        <dbReference type="Proteomes" id="UP000502756"/>
    </source>
</evidence>
<dbReference type="GO" id="GO:0008270">
    <property type="term" value="F:zinc ion binding"/>
    <property type="evidence" value="ECO:0007669"/>
    <property type="project" value="InterPro"/>
</dbReference>
<feature type="domain" description="Peptidase M1 membrane alanine aminopeptidase" evidence="1">
    <location>
        <begin position="393"/>
        <end position="550"/>
    </location>
</feature>
<dbReference type="KEGG" id="stae:HNV11_16715"/>
<dbReference type="InterPro" id="IPR027268">
    <property type="entry name" value="Peptidase_M4/M1_CTD_sf"/>
</dbReference>
<evidence type="ECO:0000313" key="2">
    <source>
        <dbReference type="EMBL" id="QJW90902.1"/>
    </source>
</evidence>